<evidence type="ECO:0000256" key="4">
    <source>
        <dbReference type="SAM" id="Coils"/>
    </source>
</evidence>
<keyword evidence="2" id="KW-0680">Restriction system</keyword>
<evidence type="ECO:0000259" key="5">
    <source>
        <dbReference type="Pfam" id="PF01420"/>
    </source>
</evidence>
<gene>
    <name evidence="6" type="ORF">SDC9_120435</name>
</gene>
<dbReference type="Pfam" id="PF01420">
    <property type="entry name" value="Methylase_S"/>
    <property type="match status" value="1"/>
</dbReference>
<keyword evidence="4" id="KW-0175">Coiled coil</keyword>
<dbReference type="GO" id="GO:0003677">
    <property type="term" value="F:DNA binding"/>
    <property type="evidence" value="ECO:0007669"/>
    <property type="project" value="UniProtKB-KW"/>
</dbReference>
<feature type="domain" description="Type I restriction modification DNA specificity" evidence="5">
    <location>
        <begin position="8"/>
        <end position="56"/>
    </location>
</feature>
<dbReference type="InterPro" id="IPR000055">
    <property type="entry name" value="Restrct_endonuc_typeI_TRD"/>
</dbReference>
<dbReference type="SUPFAM" id="SSF116734">
    <property type="entry name" value="DNA methylase specificity domain"/>
    <property type="match status" value="1"/>
</dbReference>
<proteinExistence type="inferred from homology"/>
<comment type="similarity">
    <text evidence="1">Belongs to the type-I restriction system S methylase family.</text>
</comment>
<reference evidence="6" key="1">
    <citation type="submission" date="2019-08" db="EMBL/GenBank/DDBJ databases">
        <authorList>
            <person name="Kucharzyk K."/>
            <person name="Murdoch R.W."/>
            <person name="Higgins S."/>
            <person name="Loffler F."/>
        </authorList>
    </citation>
    <scope>NUCLEOTIDE SEQUENCE</scope>
</reference>
<dbReference type="Gene3D" id="3.90.220.20">
    <property type="entry name" value="DNA methylase specificity domains"/>
    <property type="match status" value="1"/>
</dbReference>
<organism evidence="6">
    <name type="scientific">bioreactor metagenome</name>
    <dbReference type="NCBI Taxonomy" id="1076179"/>
    <lineage>
        <taxon>unclassified sequences</taxon>
        <taxon>metagenomes</taxon>
        <taxon>ecological metagenomes</taxon>
    </lineage>
</organism>
<dbReference type="GO" id="GO:0009307">
    <property type="term" value="P:DNA restriction-modification system"/>
    <property type="evidence" value="ECO:0007669"/>
    <property type="project" value="UniProtKB-KW"/>
</dbReference>
<evidence type="ECO:0000313" key="6">
    <source>
        <dbReference type="EMBL" id="MPM73455.1"/>
    </source>
</evidence>
<evidence type="ECO:0000256" key="3">
    <source>
        <dbReference type="ARBA" id="ARBA00023125"/>
    </source>
</evidence>
<protein>
    <recommendedName>
        <fullName evidence="5">Type I restriction modification DNA specificity domain-containing protein</fullName>
    </recommendedName>
</protein>
<dbReference type="Gene3D" id="1.10.287.1120">
    <property type="entry name" value="Bipartite methylase S protein"/>
    <property type="match status" value="1"/>
</dbReference>
<keyword evidence="3" id="KW-0238">DNA-binding</keyword>
<evidence type="ECO:0000256" key="1">
    <source>
        <dbReference type="ARBA" id="ARBA00010923"/>
    </source>
</evidence>
<dbReference type="InterPro" id="IPR044946">
    <property type="entry name" value="Restrct_endonuc_typeI_TRD_sf"/>
</dbReference>
<comment type="caution">
    <text evidence="6">The sequence shown here is derived from an EMBL/GenBank/DDBJ whole genome shotgun (WGS) entry which is preliminary data.</text>
</comment>
<name>A0A645C792_9ZZZZ</name>
<feature type="coiled-coil region" evidence="4">
    <location>
        <begin position="41"/>
        <end position="68"/>
    </location>
</feature>
<accession>A0A645C792</accession>
<evidence type="ECO:0000256" key="2">
    <source>
        <dbReference type="ARBA" id="ARBA00022747"/>
    </source>
</evidence>
<sequence length="76" mass="8331">MELRKLSSGDGARGGLNLDLIGSLIVYLPPICEQKRIASILSTSDKEIELLEQELAAWKQKKKGLAQLLLTGLVRV</sequence>
<dbReference type="AlphaFoldDB" id="A0A645C792"/>
<dbReference type="EMBL" id="VSSQ01025377">
    <property type="protein sequence ID" value="MPM73455.1"/>
    <property type="molecule type" value="Genomic_DNA"/>
</dbReference>